<dbReference type="PANTHER" id="PTHR35394">
    <property type="entry name" value="DUF3176 DOMAIN-CONTAINING PROTEIN"/>
    <property type="match status" value="1"/>
</dbReference>
<evidence type="ECO:0000256" key="2">
    <source>
        <dbReference type="SAM" id="Phobius"/>
    </source>
</evidence>
<keyword evidence="2" id="KW-0472">Membrane</keyword>
<evidence type="ECO:0000313" key="4">
    <source>
        <dbReference type="Proteomes" id="UP000624244"/>
    </source>
</evidence>
<keyword evidence="2" id="KW-1133">Transmembrane helix</keyword>
<name>A0A8H5ZHV8_COCSA</name>
<sequence>MQGDLEHGNVTSEPTDKNSNRNSVSPATSMAHTLGDDENLNDALHRETCVEENAARAKPGETHAFLSNEHSETRTAGQLIAKDKQNSASVLMTWWFELASLVAAIAALVAIVITMAKYNDKELPEWRYSINLNTSIAVLAIMLRSCMVVVAEEGCDTVPVISQLKWLLFRRPRPLWHLGHFDTAARGPWGSLLLFFRTRSLIHVSDAAVVECIVIILSVGIRPFSQQAVKSVSCERPLVGAEVSIRISQ</sequence>
<dbReference type="Proteomes" id="UP000624244">
    <property type="component" value="Unassembled WGS sequence"/>
</dbReference>
<accession>A0A8H5ZHV8</accession>
<evidence type="ECO:0000256" key="1">
    <source>
        <dbReference type="SAM" id="MobiDB-lite"/>
    </source>
</evidence>
<protein>
    <submittedName>
        <fullName evidence="3">Uncharacterized protein</fullName>
    </submittedName>
</protein>
<dbReference type="EMBL" id="WNKQ01000006">
    <property type="protein sequence ID" value="KAF5850793.1"/>
    <property type="molecule type" value="Genomic_DNA"/>
</dbReference>
<dbReference type="AlphaFoldDB" id="A0A8H5ZHV8"/>
<feature type="region of interest" description="Disordered" evidence="1">
    <location>
        <begin position="1"/>
        <end position="36"/>
    </location>
</feature>
<reference evidence="3" key="1">
    <citation type="submission" date="2019-11" db="EMBL/GenBank/DDBJ databases">
        <title>Bipolaris sorokiniana Genome sequencing.</title>
        <authorList>
            <person name="Wang H."/>
        </authorList>
    </citation>
    <scope>NUCLEOTIDE SEQUENCE</scope>
</reference>
<gene>
    <name evidence="3" type="ORF">GGP41_010399</name>
</gene>
<evidence type="ECO:0000313" key="3">
    <source>
        <dbReference type="EMBL" id="KAF5850793.1"/>
    </source>
</evidence>
<proteinExistence type="predicted"/>
<feature type="transmembrane region" description="Helical" evidence="2">
    <location>
        <begin position="94"/>
        <end position="116"/>
    </location>
</feature>
<dbReference type="Pfam" id="PF11374">
    <property type="entry name" value="DUF3176"/>
    <property type="match status" value="1"/>
</dbReference>
<dbReference type="InterPro" id="IPR021514">
    <property type="entry name" value="DUF3176"/>
</dbReference>
<feature type="compositionally biased region" description="Polar residues" evidence="1">
    <location>
        <begin position="20"/>
        <end position="31"/>
    </location>
</feature>
<comment type="caution">
    <text evidence="3">The sequence shown here is derived from an EMBL/GenBank/DDBJ whole genome shotgun (WGS) entry which is preliminary data.</text>
</comment>
<keyword evidence="2" id="KW-0812">Transmembrane</keyword>
<organism evidence="3 4">
    <name type="scientific">Cochliobolus sativus</name>
    <name type="common">Common root rot and spot blotch fungus</name>
    <name type="synonym">Bipolaris sorokiniana</name>
    <dbReference type="NCBI Taxonomy" id="45130"/>
    <lineage>
        <taxon>Eukaryota</taxon>
        <taxon>Fungi</taxon>
        <taxon>Dikarya</taxon>
        <taxon>Ascomycota</taxon>
        <taxon>Pezizomycotina</taxon>
        <taxon>Dothideomycetes</taxon>
        <taxon>Pleosporomycetidae</taxon>
        <taxon>Pleosporales</taxon>
        <taxon>Pleosporineae</taxon>
        <taxon>Pleosporaceae</taxon>
        <taxon>Bipolaris</taxon>
    </lineage>
</organism>
<dbReference type="PANTHER" id="PTHR35394:SF5">
    <property type="entry name" value="DUF3176 DOMAIN-CONTAINING PROTEIN"/>
    <property type="match status" value="1"/>
</dbReference>